<dbReference type="InterPro" id="IPR013815">
    <property type="entry name" value="ATP_grasp_subdomain_1"/>
</dbReference>
<dbReference type="PROSITE" id="PS50975">
    <property type="entry name" value="ATP_GRASP"/>
    <property type="match status" value="1"/>
</dbReference>
<keyword evidence="7" id="KW-1185">Reference proteome</keyword>
<sequence>MTTEHVLVVGTGREFPARFRETGAETSVIVRVESLHKVREPALNRRVIGVRADAPDEEWVALAAAAHAVHPFTRIATVGEREQDRCAAIGAALELYTHSVETVALVHDKLRMREKLADLGVDSTAFVFADAESDVLAFFRANGPCVVKPIEGAGSAGVALVRAAEDVPAAWVRASGSHEGIPAAGVIVEQFHDGDQYSVEGFAEAGEHVTVSVTRKYSDPLTFVELGHVAPAPLTAAERSAIEEYTNRVLAALGVEFGPTHTEIVLGADGPRLIETHVRFGGDDIPSLTLDVTGVDLADCVVRQTLGEKVLPSIRSSSGQGSSAIWFAALAGSGVLESVSGQDEASAVEGVTSVQLLAKPGAVLDGLASSESRVAQVRAVADRPADAVAAAREGVRRLGFLVRAKAHDGATV</sequence>
<evidence type="ECO:0000313" key="7">
    <source>
        <dbReference type="Proteomes" id="UP001589810"/>
    </source>
</evidence>
<evidence type="ECO:0000256" key="1">
    <source>
        <dbReference type="ARBA" id="ARBA00022598"/>
    </source>
</evidence>
<dbReference type="InterPro" id="IPR052032">
    <property type="entry name" value="ATP-dep_AA_Ligase"/>
</dbReference>
<dbReference type="Gene3D" id="3.30.1490.20">
    <property type="entry name" value="ATP-grasp fold, A domain"/>
    <property type="match status" value="1"/>
</dbReference>
<accession>A0ABV6N7F3</accession>
<dbReference type="Gene3D" id="3.40.50.20">
    <property type="match status" value="1"/>
</dbReference>
<keyword evidence="2 4" id="KW-0547">Nucleotide-binding</keyword>
<evidence type="ECO:0000256" key="3">
    <source>
        <dbReference type="ARBA" id="ARBA00022840"/>
    </source>
</evidence>
<organism evidence="6 7">
    <name type="scientific">Kutzneria chonburiensis</name>
    <dbReference type="NCBI Taxonomy" id="1483604"/>
    <lineage>
        <taxon>Bacteria</taxon>
        <taxon>Bacillati</taxon>
        <taxon>Actinomycetota</taxon>
        <taxon>Actinomycetes</taxon>
        <taxon>Pseudonocardiales</taxon>
        <taxon>Pseudonocardiaceae</taxon>
        <taxon>Kutzneria</taxon>
    </lineage>
</organism>
<dbReference type="Proteomes" id="UP001589810">
    <property type="component" value="Unassembled WGS sequence"/>
</dbReference>
<evidence type="ECO:0000256" key="2">
    <source>
        <dbReference type="ARBA" id="ARBA00022741"/>
    </source>
</evidence>
<dbReference type="Gene3D" id="3.30.470.20">
    <property type="entry name" value="ATP-grasp fold, B domain"/>
    <property type="match status" value="1"/>
</dbReference>
<dbReference type="Pfam" id="PF13535">
    <property type="entry name" value="ATP-grasp_4"/>
    <property type="match status" value="1"/>
</dbReference>
<evidence type="ECO:0000313" key="6">
    <source>
        <dbReference type="EMBL" id="MFC0548473.1"/>
    </source>
</evidence>
<name>A0ABV6N7F3_9PSEU</name>
<comment type="caution">
    <text evidence="6">The sequence shown here is derived from an EMBL/GenBank/DDBJ whole genome shotgun (WGS) entry which is preliminary data.</text>
</comment>
<gene>
    <name evidence="6" type="ORF">ACFFH7_43690</name>
</gene>
<dbReference type="Pfam" id="PF18603">
    <property type="entry name" value="LAL_C2"/>
    <property type="match status" value="1"/>
</dbReference>
<reference evidence="6 7" key="1">
    <citation type="submission" date="2024-09" db="EMBL/GenBank/DDBJ databases">
        <authorList>
            <person name="Sun Q."/>
            <person name="Mori K."/>
        </authorList>
    </citation>
    <scope>NUCLEOTIDE SEQUENCE [LARGE SCALE GENOMIC DNA]</scope>
    <source>
        <strain evidence="6 7">TBRC 1432</strain>
    </source>
</reference>
<evidence type="ECO:0000259" key="5">
    <source>
        <dbReference type="PROSITE" id="PS50975"/>
    </source>
</evidence>
<protein>
    <submittedName>
        <fullName evidence="6">ATP-grasp domain-containing protein</fullName>
    </submittedName>
</protein>
<keyword evidence="1" id="KW-0436">Ligase</keyword>
<dbReference type="RefSeq" id="WP_273943883.1">
    <property type="nucleotide sequence ID" value="NZ_CP097263.1"/>
</dbReference>
<keyword evidence="3 4" id="KW-0067">ATP-binding</keyword>
<dbReference type="SUPFAM" id="SSF56059">
    <property type="entry name" value="Glutathione synthetase ATP-binding domain-like"/>
    <property type="match status" value="1"/>
</dbReference>
<dbReference type="InterPro" id="IPR011761">
    <property type="entry name" value="ATP-grasp"/>
</dbReference>
<proteinExistence type="predicted"/>
<dbReference type="PANTHER" id="PTHR43585">
    <property type="entry name" value="FUMIPYRROLE BIOSYNTHESIS PROTEIN C"/>
    <property type="match status" value="1"/>
</dbReference>
<dbReference type="InterPro" id="IPR040570">
    <property type="entry name" value="LAL_C2"/>
</dbReference>
<evidence type="ECO:0000256" key="4">
    <source>
        <dbReference type="PROSITE-ProRule" id="PRU00409"/>
    </source>
</evidence>
<dbReference type="PANTHER" id="PTHR43585:SF2">
    <property type="entry name" value="ATP-GRASP ENZYME FSQD"/>
    <property type="match status" value="1"/>
</dbReference>
<feature type="domain" description="ATP-grasp" evidence="5">
    <location>
        <begin position="113"/>
        <end position="306"/>
    </location>
</feature>
<dbReference type="EMBL" id="JBHLUD010000016">
    <property type="protein sequence ID" value="MFC0548473.1"/>
    <property type="molecule type" value="Genomic_DNA"/>
</dbReference>